<dbReference type="Proteomes" id="UP000087171">
    <property type="component" value="Chromosome Ca8"/>
</dbReference>
<dbReference type="Pfam" id="PF07734">
    <property type="entry name" value="FBA_1"/>
    <property type="match status" value="1"/>
</dbReference>
<evidence type="ECO:0000313" key="4">
    <source>
        <dbReference type="RefSeq" id="XP_004512128.1"/>
    </source>
</evidence>
<dbReference type="PROSITE" id="PS50181">
    <property type="entry name" value="FBOX"/>
    <property type="match status" value="1"/>
</dbReference>
<gene>
    <name evidence="5 7" type="primary">LOC101513337</name>
    <name evidence="4 6" type="synonym">LOC101500175</name>
</gene>
<dbReference type="PaxDb" id="3827-XP_004512128.1"/>
<accession>A0A1S2YZ25</accession>
<evidence type="ECO:0000259" key="2">
    <source>
        <dbReference type="PROSITE" id="PS50181"/>
    </source>
</evidence>
<dbReference type="eggNOG" id="ENOG502SNJ1">
    <property type="taxonomic scope" value="Eukaryota"/>
</dbReference>
<dbReference type="Pfam" id="PF00646">
    <property type="entry name" value="F-box"/>
    <property type="match status" value="1"/>
</dbReference>
<reference evidence="4 5" key="2">
    <citation type="submission" date="2023-09" db="UniProtKB">
        <authorList>
            <consortium name="RefSeq"/>
        </authorList>
    </citation>
    <scope>IDENTIFICATION</scope>
    <source>
        <tissue evidence="4 5">Etiolated seedlings</tissue>
    </source>
</reference>
<proteinExistence type="predicted"/>
<dbReference type="NCBIfam" id="TIGR01640">
    <property type="entry name" value="F_box_assoc_1"/>
    <property type="match status" value="1"/>
</dbReference>
<dbReference type="RefSeq" id="XP_004512171.1">
    <property type="nucleotide sequence ID" value="XM_004512114.3"/>
</dbReference>
<dbReference type="PANTHER" id="PTHR31111:SF136">
    <property type="entry name" value="F-BOX ASSOCIATED DOMAIN-CONTAINING PROTEIN"/>
    <property type="match status" value="1"/>
</dbReference>
<dbReference type="SMART" id="SM00256">
    <property type="entry name" value="FBOX"/>
    <property type="match status" value="1"/>
</dbReference>
<dbReference type="InterPro" id="IPR006527">
    <property type="entry name" value="F-box-assoc_dom_typ1"/>
</dbReference>
<evidence type="ECO:0000313" key="6">
    <source>
        <dbReference type="RefSeq" id="XP_012574463.1"/>
    </source>
</evidence>
<sequence>MEIKLDSIASTRDSQRSNDAKSKIDEAEFPYFDNIPSHIIADILLQLPIKSLLTCKCVSKSWKTLISEPHFDKLYSDRARISFIIRTYNHNFMPKNFYHLECESEKFEIGRNNPVKLNPLFKLRLCFDKECLKKDNYWNRKRPFIGCKARHDKCGILNSCNGLLCLCHHNNLTPLVILNPTTGDFIRLPEVTKTPKRLNPTLVRIVGNAGFGFHPKTGEYKVIHMWLKYVKGNRVMPNGVSRPYGWVFEAMTLEIHTLGTSSWRNVEVDPQFSIKELKHATCVNGALHWIRFDNWQMSILCFNFDSEMLQLFPSPPCFENNNNNNEMSYEIIRMGQLSGFLYICCASDQNATMWIMKKYGIGESWTNVYNIDISSNRLFPSPFTLCCPLKHFEEGAIILLYLYKSHCFIYYELEKNRFKVFQIHENPPFFEVIPHIPSLISLKDVVKGDNIEVLNIHSRCTKFKLPEENEVLSLVQEFVNTRMKITTM</sequence>
<dbReference type="SUPFAM" id="SSF81383">
    <property type="entry name" value="F-box domain"/>
    <property type="match status" value="1"/>
</dbReference>
<evidence type="ECO:0000313" key="5">
    <source>
        <dbReference type="RefSeq" id="XP_004512171.1"/>
    </source>
</evidence>
<name>A0A1S2YZ25_CICAR</name>
<dbReference type="InterPro" id="IPR001810">
    <property type="entry name" value="F-box_dom"/>
</dbReference>
<dbReference type="InterPro" id="IPR017451">
    <property type="entry name" value="F-box-assoc_interact_dom"/>
</dbReference>
<dbReference type="RefSeq" id="XP_012574465.1">
    <property type="nucleotide sequence ID" value="XM_012719011.2"/>
</dbReference>
<dbReference type="PANTHER" id="PTHR31111">
    <property type="entry name" value="BNAA05G37150D PROTEIN-RELATED"/>
    <property type="match status" value="1"/>
</dbReference>
<dbReference type="InterPro" id="IPR036047">
    <property type="entry name" value="F-box-like_dom_sf"/>
</dbReference>
<evidence type="ECO:0000313" key="7">
    <source>
        <dbReference type="RefSeq" id="XP_012574465.1"/>
    </source>
</evidence>
<dbReference type="AlphaFoldDB" id="A0A1S2YZ25"/>
<feature type="region of interest" description="Disordered" evidence="1">
    <location>
        <begin position="1"/>
        <end position="21"/>
    </location>
</feature>
<protein>
    <submittedName>
        <fullName evidence="4 5">F-box protein At3g07870-like</fullName>
    </submittedName>
</protein>
<dbReference type="KEGG" id="cam:101513337"/>
<evidence type="ECO:0000313" key="3">
    <source>
        <dbReference type="Proteomes" id="UP000087171"/>
    </source>
</evidence>
<dbReference type="OrthoDB" id="610337at2759"/>
<dbReference type="CDD" id="cd22157">
    <property type="entry name" value="F-box_AtFBW1-like"/>
    <property type="match status" value="1"/>
</dbReference>
<keyword evidence="3" id="KW-1185">Reference proteome</keyword>
<dbReference type="RefSeq" id="XP_004512128.1">
    <property type="nucleotide sequence ID" value="XM_004512071.3"/>
</dbReference>
<dbReference type="Gene3D" id="1.20.1280.50">
    <property type="match status" value="1"/>
</dbReference>
<dbReference type="KEGG" id="cam:101500175"/>
<dbReference type="RefSeq" id="XP_012574463.1">
    <property type="nucleotide sequence ID" value="XM_012719009.2"/>
</dbReference>
<dbReference type="GeneID" id="101513337"/>
<evidence type="ECO:0000256" key="1">
    <source>
        <dbReference type="SAM" id="MobiDB-lite"/>
    </source>
</evidence>
<dbReference type="STRING" id="3827.A0A1S2YZ25"/>
<organism evidence="5">
    <name type="scientific">Cicer arietinum</name>
    <name type="common">Chickpea</name>
    <name type="synonym">Garbanzo</name>
    <dbReference type="NCBI Taxonomy" id="3827"/>
    <lineage>
        <taxon>Eukaryota</taxon>
        <taxon>Viridiplantae</taxon>
        <taxon>Streptophyta</taxon>
        <taxon>Embryophyta</taxon>
        <taxon>Tracheophyta</taxon>
        <taxon>Spermatophyta</taxon>
        <taxon>Magnoliopsida</taxon>
        <taxon>eudicotyledons</taxon>
        <taxon>Gunneridae</taxon>
        <taxon>Pentapetalae</taxon>
        <taxon>rosids</taxon>
        <taxon>fabids</taxon>
        <taxon>Fabales</taxon>
        <taxon>Fabaceae</taxon>
        <taxon>Papilionoideae</taxon>
        <taxon>50 kb inversion clade</taxon>
        <taxon>NPAAA clade</taxon>
        <taxon>Hologalegina</taxon>
        <taxon>IRL clade</taxon>
        <taxon>Cicereae</taxon>
        <taxon>Cicer</taxon>
    </lineage>
</organism>
<dbReference type="GeneID" id="101500175"/>
<reference evidence="3" key="1">
    <citation type="journal article" date="2013" name="Nat. Biotechnol.">
        <title>Draft genome sequence of chickpea (Cicer arietinum) provides a resource for trait improvement.</title>
        <authorList>
            <person name="Varshney R.K."/>
            <person name="Song C."/>
            <person name="Saxena R.K."/>
            <person name="Azam S."/>
            <person name="Yu S."/>
            <person name="Sharpe A.G."/>
            <person name="Cannon S."/>
            <person name="Baek J."/>
            <person name="Rosen B.D."/>
            <person name="Tar'an B."/>
            <person name="Millan T."/>
            <person name="Zhang X."/>
            <person name="Ramsay L.D."/>
            <person name="Iwata A."/>
            <person name="Wang Y."/>
            <person name="Nelson W."/>
            <person name="Farmer A.D."/>
            <person name="Gaur P.M."/>
            <person name="Soderlund C."/>
            <person name="Penmetsa R.V."/>
            <person name="Xu C."/>
            <person name="Bharti A.K."/>
            <person name="He W."/>
            <person name="Winter P."/>
            <person name="Zhao S."/>
            <person name="Hane J.K."/>
            <person name="Carrasquilla-Garcia N."/>
            <person name="Condie J.A."/>
            <person name="Upadhyaya H.D."/>
            <person name="Luo M.C."/>
            <person name="Thudi M."/>
            <person name="Gowda C.L."/>
            <person name="Singh N.P."/>
            <person name="Lichtenzveig J."/>
            <person name="Gali K.K."/>
            <person name="Rubio J."/>
            <person name="Nadarajan N."/>
            <person name="Dolezel J."/>
            <person name="Bansal K.C."/>
            <person name="Xu X."/>
            <person name="Edwards D."/>
            <person name="Zhang G."/>
            <person name="Kahl G."/>
            <person name="Gil J."/>
            <person name="Singh K.B."/>
            <person name="Datta S.K."/>
            <person name="Jackson S.A."/>
            <person name="Wang J."/>
            <person name="Cook D.R."/>
        </authorList>
    </citation>
    <scope>NUCLEOTIDE SEQUENCE [LARGE SCALE GENOMIC DNA]</scope>
    <source>
        <strain evidence="3">cv. CDC Frontier</strain>
    </source>
</reference>
<feature type="domain" description="F-box" evidence="2">
    <location>
        <begin position="29"/>
        <end position="78"/>
    </location>
</feature>